<keyword evidence="4 6" id="KW-1133">Transmembrane helix</keyword>
<evidence type="ECO:0000256" key="5">
    <source>
        <dbReference type="ARBA" id="ARBA00023136"/>
    </source>
</evidence>
<reference evidence="7 8" key="1">
    <citation type="submission" date="2020-10" db="EMBL/GenBank/DDBJ databases">
        <title>The Coptis chinensis genome and diversification of protoberbering-type alkaloids.</title>
        <authorList>
            <person name="Wang B."/>
            <person name="Shu S."/>
            <person name="Song C."/>
            <person name="Liu Y."/>
        </authorList>
    </citation>
    <scope>NUCLEOTIDE SEQUENCE [LARGE SCALE GENOMIC DNA]</scope>
    <source>
        <strain evidence="7">HL-2020</strain>
        <tissue evidence="7">Leaf</tissue>
    </source>
</reference>
<evidence type="ECO:0000256" key="4">
    <source>
        <dbReference type="ARBA" id="ARBA00022989"/>
    </source>
</evidence>
<sequence length="209" mass="23500">MSEGENSNLNSSGLLIANNETIRSFLLKSIIQDSNLNQQHHQIALNLSSQNNVPYKLIRNLWTVSSPSRRPKLIHLFNDSEFVLTSPKPREKSAELKERLRKLSELAERREYNELVKDITPRKPTSDPFSSYTDQLRFGMHVIVTMFTGYLIGYAAFRALFNHSAAMNAAGGILGLILSMLVETLLFIIKASSEDLTSSSSTSVLKKQQ</sequence>
<comment type="caution">
    <text evidence="7">The sequence shown here is derived from an EMBL/GenBank/DDBJ whole genome shotgun (WGS) entry which is preliminary data.</text>
</comment>
<organism evidence="7 8">
    <name type="scientific">Coptis chinensis</name>
    <dbReference type="NCBI Taxonomy" id="261450"/>
    <lineage>
        <taxon>Eukaryota</taxon>
        <taxon>Viridiplantae</taxon>
        <taxon>Streptophyta</taxon>
        <taxon>Embryophyta</taxon>
        <taxon>Tracheophyta</taxon>
        <taxon>Spermatophyta</taxon>
        <taxon>Magnoliopsida</taxon>
        <taxon>Ranunculales</taxon>
        <taxon>Ranunculaceae</taxon>
        <taxon>Coptidoideae</taxon>
        <taxon>Coptis</taxon>
    </lineage>
</organism>
<dbReference type="GO" id="GO:0070072">
    <property type="term" value="P:vacuolar proton-transporting V-type ATPase complex assembly"/>
    <property type="evidence" value="ECO:0007669"/>
    <property type="project" value="InterPro"/>
</dbReference>
<keyword evidence="5 6" id="KW-0472">Membrane</keyword>
<name>A0A835HE51_9MAGN</name>
<gene>
    <name evidence="7" type="ORF">IFM89_031473</name>
</gene>
<evidence type="ECO:0000256" key="1">
    <source>
        <dbReference type="ARBA" id="ARBA00004477"/>
    </source>
</evidence>
<feature type="transmembrane region" description="Helical" evidence="6">
    <location>
        <begin position="138"/>
        <end position="157"/>
    </location>
</feature>
<keyword evidence="3" id="KW-0256">Endoplasmic reticulum</keyword>
<comment type="subcellular location">
    <subcellularLocation>
        <location evidence="1">Endoplasmic reticulum membrane</location>
        <topology evidence="1">Multi-pass membrane protein</topology>
    </subcellularLocation>
</comment>
<dbReference type="GO" id="GO:0005789">
    <property type="term" value="C:endoplasmic reticulum membrane"/>
    <property type="evidence" value="ECO:0007669"/>
    <property type="project" value="UniProtKB-SubCell"/>
</dbReference>
<accession>A0A835HE51</accession>
<proteinExistence type="predicted"/>
<dbReference type="InterPro" id="IPR021013">
    <property type="entry name" value="ATPase_Vma12"/>
</dbReference>
<protein>
    <submittedName>
        <fullName evidence="7">Uncharacterized protein</fullName>
    </submittedName>
</protein>
<keyword evidence="8" id="KW-1185">Reference proteome</keyword>
<evidence type="ECO:0000313" key="8">
    <source>
        <dbReference type="Proteomes" id="UP000631114"/>
    </source>
</evidence>
<dbReference type="AlphaFoldDB" id="A0A835HE51"/>
<evidence type="ECO:0000256" key="6">
    <source>
        <dbReference type="SAM" id="Phobius"/>
    </source>
</evidence>
<dbReference type="EMBL" id="JADFTS010000007">
    <property type="protein sequence ID" value="KAF9598805.1"/>
    <property type="molecule type" value="Genomic_DNA"/>
</dbReference>
<evidence type="ECO:0000256" key="2">
    <source>
        <dbReference type="ARBA" id="ARBA00022692"/>
    </source>
</evidence>
<evidence type="ECO:0000313" key="7">
    <source>
        <dbReference type="EMBL" id="KAF9598805.1"/>
    </source>
</evidence>
<evidence type="ECO:0000256" key="3">
    <source>
        <dbReference type="ARBA" id="ARBA00022824"/>
    </source>
</evidence>
<feature type="transmembrane region" description="Helical" evidence="6">
    <location>
        <begin position="169"/>
        <end position="189"/>
    </location>
</feature>
<dbReference type="PANTHER" id="PTHR31394">
    <property type="entry name" value="TRANSMEMBRANE PROTEIN 199"/>
    <property type="match status" value="1"/>
</dbReference>
<dbReference type="PANTHER" id="PTHR31394:SF1">
    <property type="entry name" value="TRANSMEMBRANE PROTEIN 199"/>
    <property type="match status" value="1"/>
</dbReference>
<dbReference type="OrthoDB" id="2018698at2759"/>
<keyword evidence="2 6" id="KW-0812">Transmembrane</keyword>
<dbReference type="Proteomes" id="UP000631114">
    <property type="component" value="Unassembled WGS sequence"/>
</dbReference>